<sequence length="357" mass="39676">MSMDQAQFAGANNSTQAELLVPAIITLTLSLLLYGVRVRARRSAPLLWTDGMITAALMLAIVEFILIAISCHYGLGRHTGFVNSVSIVKARYFSFLAQPICIWSVCLAKCSIAWTALSKRQDRQWQWMFCWIIFVQIACTTATNVIQVVQCQPTSALWDDNVLAQCWPPQRTQLAAYVTLSFGIITSILLSLTPIAFVKAANRPLHELIALGLLVGLGLFISMSSVANMIYLHTYRMSDDPLRDMVAPTIWWQIEQNLSIVAALAVRLQTPYETLLARCGLICQVRTSSSACHRLNRLEDGSQMLKSLKTTIQWGSAYDSTAHLPSIVKTTEVVHSTELVKDNGLQFGSPARRPSWQ</sequence>
<dbReference type="EMBL" id="KL584776">
    <property type="protein sequence ID" value="KEQ91639.1"/>
    <property type="molecule type" value="Genomic_DNA"/>
</dbReference>
<dbReference type="RefSeq" id="XP_013340197.1">
    <property type="nucleotide sequence ID" value="XM_013484743.1"/>
</dbReference>
<dbReference type="InterPro" id="IPR049326">
    <property type="entry name" value="Rhodopsin_dom_fungi"/>
</dbReference>
<evidence type="ECO:0000256" key="3">
    <source>
        <dbReference type="ARBA" id="ARBA00022989"/>
    </source>
</evidence>
<feature type="transmembrane region" description="Helical" evidence="6">
    <location>
        <begin position="52"/>
        <end position="75"/>
    </location>
</feature>
<keyword evidence="3 6" id="KW-1133">Transmembrane helix</keyword>
<dbReference type="AlphaFoldDB" id="A0A074Y6U2"/>
<dbReference type="PANTHER" id="PTHR33048:SF129">
    <property type="entry name" value="INTEGRAL MEMBRANE PROTEIN-RELATED"/>
    <property type="match status" value="1"/>
</dbReference>
<accession>A0A074Y6U2</accession>
<evidence type="ECO:0000256" key="6">
    <source>
        <dbReference type="SAM" id="Phobius"/>
    </source>
</evidence>
<evidence type="ECO:0000256" key="4">
    <source>
        <dbReference type="ARBA" id="ARBA00023136"/>
    </source>
</evidence>
<keyword evidence="9" id="KW-1185">Reference proteome</keyword>
<organism evidence="8 9">
    <name type="scientific">Aureobasidium subglaciale (strain EXF-2481)</name>
    <name type="common">Aureobasidium pullulans var. subglaciale</name>
    <dbReference type="NCBI Taxonomy" id="1043005"/>
    <lineage>
        <taxon>Eukaryota</taxon>
        <taxon>Fungi</taxon>
        <taxon>Dikarya</taxon>
        <taxon>Ascomycota</taxon>
        <taxon>Pezizomycotina</taxon>
        <taxon>Dothideomycetes</taxon>
        <taxon>Dothideomycetidae</taxon>
        <taxon>Dothideales</taxon>
        <taxon>Saccotheciaceae</taxon>
        <taxon>Aureobasidium</taxon>
    </lineage>
</organism>
<dbReference type="OrthoDB" id="3934549at2759"/>
<keyword evidence="2 6" id="KW-0812">Transmembrane</keyword>
<reference evidence="8 9" key="1">
    <citation type="journal article" date="2014" name="BMC Genomics">
        <title>Genome sequencing of four Aureobasidium pullulans varieties: biotechnological potential, stress tolerance, and description of new species.</title>
        <authorList>
            <person name="Gostin Ar C."/>
            <person name="Ohm R.A."/>
            <person name="Kogej T."/>
            <person name="Sonjak S."/>
            <person name="Turk M."/>
            <person name="Zajc J."/>
            <person name="Zalar P."/>
            <person name="Grube M."/>
            <person name="Sun H."/>
            <person name="Han J."/>
            <person name="Sharma A."/>
            <person name="Chiniquy J."/>
            <person name="Ngan C.Y."/>
            <person name="Lipzen A."/>
            <person name="Barry K."/>
            <person name="Grigoriev I.V."/>
            <person name="Gunde-Cimerman N."/>
        </authorList>
    </citation>
    <scope>NUCLEOTIDE SEQUENCE [LARGE SCALE GENOMIC DNA]</scope>
    <source>
        <strain evidence="8 9">EXF-2481</strain>
    </source>
</reference>
<feature type="transmembrane region" description="Helical" evidence="6">
    <location>
        <begin position="129"/>
        <end position="149"/>
    </location>
</feature>
<evidence type="ECO:0000256" key="5">
    <source>
        <dbReference type="ARBA" id="ARBA00038359"/>
    </source>
</evidence>
<dbReference type="OMA" id="TICLFIQ"/>
<dbReference type="Proteomes" id="UP000030641">
    <property type="component" value="Unassembled WGS sequence"/>
</dbReference>
<feature type="transmembrane region" description="Helical" evidence="6">
    <location>
        <begin position="174"/>
        <end position="197"/>
    </location>
</feature>
<evidence type="ECO:0000313" key="9">
    <source>
        <dbReference type="Proteomes" id="UP000030641"/>
    </source>
</evidence>
<feature type="domain" description="Rhodopsin" evidence="7">
    <location>
        <begin position="39"/>
        <end position="271"/>
    </location>
</feature>
<comment type="similarity">
    <text evidence="5">Belongs to the SAT4 family.</text>
</comment>
<dbReference type="PANTHER" id="PTHR33048">
    <property type="entry name" value="PTH11-LIKE INTEGRAL MEMBRANE PROTEIN (AFU_ORTHOLOGUE AFUA_5G11245)"/>
    <property type="match status" value="1"/>
</dbReference>
<dbReference type="HOGENOM" id="CLU_028200_3_7_1"/>
<feature type="transmembrane region" description="Helical" evidence="6">
    <location>
        <begin position="95"/>
        <end position="117"/>
    </location>
</feature>
<dbReference type="InParanoid" id="A0A074Y6U2"/>
<evidence type="ECO:0000256" key="2">
    <source>
        <dbReference type="ARBA" id="ARBA00022692"/>
    </source>
</evidence>
<gene>
    <name evidence="8" type="ORF">AUEXF2481DRAFT_455047</name>
</gene>
<evidence type="ECO:0000313" key="8">
    <source>
        <dbReference type="EMBL" id="KEQ91639.1"/>
    </source>
</evidence>
<dbReference type="GO" id="GO:0016020">
    <property type="term" value="C:membrane"/>
    <property type="evidence" value="ECO:0007669"/>
    <property type="project" value="UniProtKB-SubCell"/>
</dbReference>
<dbReference type="InterPro" id="IPR052337">
    <property type="entry name" value="SAT4-like"/>
</dbReference>
<dbReference type="GeneID" id="25367958"/>
<evidence type="ECO:0000256" key="1">
    <source>
        <dbReference type="ARBA" id="ARBA00004141"/>
    </source>
</evidence>
<feature type="transmembrane region" description="Helical" evidence="6">
    <location>
        <begin position="209"/>
        <end position="230"/>
    </location>
</feature>
<dbReference type="Pfam" id="PF20684">
    <property type="entry name" value="Fung_rhodopsin"/>
    <property type="match status" value="1"/>
</dbReference>
<protein>
    <recommendedName>
        <fullName evidence="7">Rhodopsin domain-containing protein</fullName>
    </recommendedName>
</protein>
<comment type="subcellular location">
    <subcellularLocation>
        <location evidence="1">Membrane</location>
        <topology evidence="1">Multi-pass membrane protein</topology>
    </subcellularLocation>
</comment>
<evidence type="ECO:0000259" key="7">
    <source>
        <dbReference type="Pfam" id="PF20684"/>
    </source>
</evidence>
<proteinExistence type="inferred from homology"/>
<name>A0A074Y6U2_AURSE</name>
<feature type="transmembrane region" description="Helical" evidence="6">
    <location>
        <begin position="20"/>
        <end position="40"/>
    </location>
</feature>
<keyword evidence="4 6" id="KW-0472">Membrane</keyword>